<keyword evidence="2" id="KW-0808">Transferase</keyword>
<evidence type="ECO:0000313" key="4">
    <source>
        <dbReference type="Proteomes" id="UP001479436"/>
    </source>
</evidence>
<dbReference type="SUPFAM" id="SSF54001">
    <property type="entry name" value="Cysteine proteinases"/>
    <property type="match status" value="1"/>
</dbReference>
<protein>
    <recommendedName>
        <fullName evidence="5">Arylamine N-acetyltransferase</fullName>
    </recommendedName>
</protein>
<dbReference type="InterPro" id="IPR001447">
    <property type="entry name" value="Arylamine_N-AcTrfase"/>
</dbReference>
<dbReference type="Gene3D" id="3.30.2140.20">
    <property type="match status" value="1"/>
</dbReference>
<reference evidence="3 4" key="1">
    <citation type="submission" date="2023-04" db="EMBL/GenBank/DDBJ databases">
        <title>Genome of Basidiobolus ranarum AG-B5.</title>
        <authorList>
            <person name="Stajich J.E."/>
            <person name="Carter-House D."/>
            <person name="Gryganskyi A."/>
        </authorList>
    </citation>
    <scope>NUCLEOTIDE SEQUENCE [LARGE SCALE GENOMIC DNA]</scope>
    <source>
        <strain evidence="3 4">AG-B5</strain>
    </source>
</reference>
<keyword evidence="4" id="KW-1185">Reference proteome</keyword>
<proteinExistence type="inferred from homology"/>
<dbReference type="Pfam" id="PF00797">
    <property type="entry name" value="Acetyltransf_2"/>
    <property type="match status" value="1"/>
</dbReference>
<dbReference type="InterPro" id="IPR053710">
    <property type="entry name" value="Arylamine_NAT_domain_sf"/>
</dbReference>
<dbReference type="PANTHER" id="PTHR11786">
    <property type="entry name" value="N-HYDROXYARYLAMINE O-ACETYLTRANSFERASE"/>
    <property type="match status" value="1"/>
</dbReference>
<dbReference type="PANTHER" id="PTHR11786:SF0">
    <property type="entry name" value="ARYLAMINE N-ACETYLTRANSFERASE 4-RELATED"/>
    <property type="match status" value="1"/>
</dbReference>
<evidence type="ECO:0000256" key="2">
    <source>
        <dbReference type="RuleBase" id="RU003452"/>
    </source>
</evidence>
<gene>
    <name evidence="3" type="ORF">K7432_008883</name>
</gene>
<dbReference type="PRINTS" id="PR01543">
    <property type="entry name" value="ANATRNSFRASE"/>
</dbReference>
<dbReference type="EMBL" id="JASJQH010007393">
    <property type="protein sequence ID" value="KAK9709661.1"/>
    <property type="molecule type" value="Genomic_DNA"/>
</dbReference>
<keyword evidence="2" id="KW-0012">Acyltransferase</keyword>
<evidence type="ECO:0000256" key="1">
    <source>
        <dbReference type="ARBA" id="ARBA00006547"/>
    </source>
</evidence>
<comment type="caution">
    <text evidence="3">The sequence shown here is derived from an EMBL/GenBank/DDBJ whole genome shotgun (WGS) entry which is preliminary data.</text>
</comment>
<organism evidence="3 4">
    <name type="scientific">Basidiobolus ranarum</name>
    <dbReference type="NCBI Taxonomy" id="34480"/>
    <lineage>
        <taxon>Eukaryota</taxon>
        <taxon>Fungi</taxon>
        <taxon>Fungi incertae sedis</taxon>
        <taxon>Zoopagomycota</taxon>
        <taxon>Entomophthoromycotina</taxon>
        <taxon>Basidiobolomycetes</taxon>
        <taxon>Basidiobolales</taxon>
        <taxon>Basidiobolaceae</taxon>
        <taxon>Basidiobolus</taxon>
    </lineage>
</organism>
<accession>A0ABR2VXX2</accession>
<dbReference type="Proteomes" id="UP001479436">
    <property type="component" value="Unassembled WGS sequence"/>
</dbReference>
<name>A0ABR2VXX2_9FUNG</name>
<sequence>MSDHKASNFSLSSYFERIGFKSDGIPEPTLETLQKLHYLHLHSIPFENLALHYGTKKEILIDSESIFNKLVVQKRGGYCFEQNGLFSKVLKELGYNFYTGMASVASEVDGKFRYLGRSHMVSIVKYEEQLYLADVGFGSAGLSAILPLKEDISFSAIDNQEFRFKRTTHPTGSHLDWSSTGFLLESRYLTPTETEWKPAYYFTLTEFTYDDYELSNYYTSTNPGVIFRQHVMVTMPTLDGRVTLFDRSLKIRNQEGIATKTILENDEEVMLALKEHFGIVIDLE</sequence>
<comment type="similarity">
    <text evidence="1 2">Belongs to the arylamine N-acetyltransferase family.</text>
</comment>
<dbReference type="InterPro" id="IPR038765">
    <property type="entry name" value="Papain-like_cys_pep_sf"/>
</dbReference>
<evidence type="ECO:0000313" key="3">
    <source>
        <dbReference type="EMBL" id="KAK9709661.1"/>
    </source>
</evidence>
<evidence type="ECO:0008006" key="5">
    <source>
        <dbReference type="Google" id="ProtNLM"/>
    </source>
</evidence>